<reference evidence="1 2" key="1">
    <citation type="journal article" date="2009" name="Stand. Genomic Sci.">
        <title>Complete genome sequence of Desulfotomaculum acetoxidans type strain (5575).</title>
        <authorList>
            <person name="Spring S."/>
            <person name="Lapidus A."/>
            <person name="Schroder M."/>
            <person name="Gleim D."/>
            <person name="Sims D."/>
            <person name="Meincke L."/>
            <person name="Glavina Del Rio T."/>
            <person name="Tice H."/>
            <person name="Copeland A."/>
            <person name="Cheng J.F."/>
            <person name="Lucas S."/>
            <person name="Chen F."/>
            <person name="Nolan M."/>
            <person name="Bruce D."/>
            <person name="Goodwin L."/>
            <person name="Pitluck S."/>
            <person name="Ivanova N."/>
            <person name="Mavromatis K."/>
            <person name="Mikhailova N."/>
            <person name="Pati A."/>
            <person name="Chen A."/>
            <person name="Palaniappan K."/>
            <person name="Land M."/>
            <person name="Hauser L."/>
            <person name="Chang Y.J."/>
            <person name="Jeffries C.D."/>
            <person name="Chain P."/>
            <person name="Saunders E."/>
            <person name="Brettin T."/>
            <person name="Detter J.C."/>
            <person name="Goker M."/>
            <person name="Bristow J."/>
            <person name="Eisen J.A."/>
            <person name="Markowitz V."/>
            <person name="Hugenholtz P."/>
            <person name="Kyrpides N.C."/>
            <person name="Klenk H.P."/>
            <person name="Han C."/>
        </authorList>
    </citation>
    <scope>NUCLEOTIDE SEQUENCE [LARGE SCALE GENOMIC DNA]</scope>
    <source>
        <strain evidence="2">ATCC 49208 / DSM 771 / VKM B-1644</strain>
    </source>
</reference>
<dbReference type="EMBL" id="CP001720">
    <property type="protein sequence ID" value="ACV63764.1"/>
    <property type="molecule type" value="Genomic_DNA"/>
</dbReference>
<proteinExistence type="predicted"/>
<dbReference type="STRING" id="485916.Dtox_3012"/>
<sequence>MKQTFIPFFMRNPKMPPRPNKKVNTQPVKPVEETKKLNYINYPGDIHGGCGHEHDKFYYPEDNMKEHDYYHHPAKEPDDCLEDKDCMHKPGEDNMMPDRCPLAKSFVCWQSYGKVFNPSEALRMGTIFPEFIK</sequence>
<evidence type="ECO:0008006" key="3">
    <source>
        <dbReference type="Google" id="ProtNLM"/>
    </source>
</evidence>
<dbReference type="AlphaFoldDB" id="C8W3H8"/>
<dbReference type="RefSeq" id="WP_015758456.1">
    <property type="nucleotide sequence ID" value="NC_013216.1"/>
</dbReference>
<dbReference type="Proteomes" id="UP000002217">
    <property type="component" value="Chromosome"/>
</dbReference>
<evidence type="ECO:0000313" key="2">
    <source>
        <dbReference type="Proteomes" id="UP000002217"/>
    </source>
</evidence>
<keyword evidence="2" id="KW-1185">Reference proteome</keyword>
<dbReference type="KEGG" id="dae:Dtox_3012"/>
<gene>
    <name evidence="1" type="ordered locus">Dtox_3012</name>
</gene>
<dbReference type="HOGENOM" id="CLU_1903286_0_0_9"/>
<dbReference type="OrthoDB" id="9800571at2"/>
<name>C8W3H8_DESAS</name>
<organism evidence="1 2">
    <name type="scientific">Desulfofarcimen acetoxidans (strain ATCC 49208 / DSM 771 / KCTC 5769 / VKM B-1644 / 5575)</name>
    <name type="common">Desulfotomaculum acetoxidans</name>
    <dbReference type="NCBI Taxonomy" id="485916"/>
    <lineage>
        <taxon>Bacteria</taxon>
        <taxon>Bacillati</taxon>
        <taxon>Bacillota</taxon>
        <taxon>Clostridia</taxon>
        <taxon>Eubacteriales</taxon>
        <taxon>Peptococcaceae</taxon>
        <taxon>Desulfofarcimen</taxon>
    </lineage>
</organism>
<protein>
    <recommendedName>
        <fullName evidence="3">Spore coat associated protein JA (CotJA)</fullName>
    </recommendedName>
</protein>
<dbReference type="Pfam" id="PF11007">
    <property type="entry name" value="CotJA"/>
    <property type="match status" value="1"/>
</dbReference>
<dbReference type="InterPro" id="IPR020256">
    <property type="entry name" value="Spore_coat_CotJA"/>
</dbReference>
<accession>C8W3H8</accession>
<evidence type="ECO:0000313" key="1">
    <source>
        <dbReference type="EMBL" id="ACV63764.1"/>
    </source>
</evidence>